<feature type="compositionally biased region" description="Polar residues" evidence="1">
    <location>
        <begin position="92"/>
        <end position="112"/>
    </location>
</feature>
<feature type="compositionally biased region" description="Polar residues" evidence="1">
    <location>
        <begin position="786"/>
        <end position="802"/>
    </location>
</feature>
<feature type="compositionally biased region" description="Polar residues" evidence="1">
    <location>
        <begin position="921"/>
        <end position="939"/>
    </location>
</feature>
<dbReference type="Gene3D" id="2.130.10.10">
    <property type="entry name" value="YVTN repeat-like/Quinoprotein amine dehydrogenase"/>
    <property type="match status" value="3"/>
</dbReference>
<keyword evidence="3" id="KW-1185">Reference proteome</keyword>
<dbReference type="Pfam" id="PF00400">
    <property type="entry name" value="WD40"/>
    <property type="match status" value="3"/>
</dbReference>
<feature type="region of interest" description="Disordered" evidence="1">
    <location>
        <begin position="1024"/>
        <end position="1083"/>
    </location>
</feature>
<dbReference type="AlphaFoldDB" id="A0A0F4GVW9"/>
<feature type="compositionally biased region" description="Basic and acidic residues" evidence="1">
    <location>
        <begin position="1054"/>
        <end position="1066"/>
    </location>
</feature>
<protein>
    <submittedName>
        <fullName evidence="2">WD repeat-containing protein</fullName>
    </submittedName>
</protein>
<accession>A0A0F4GVW9</accession>
<feature type="region of interest" description="Disordered" evidence="1">
    <location>
        <begin position="18"/>
        <end position="38"/>
    </location>
</feature>
<feature type="compositionally biased region" description="Polar residues" evidence="1">
    <location>
        <begin position="120"/>
        <end position="130"/>
    </location>
</feature>
<dbReference type="EMBL" id="LAFY01000292">
    <property type="protein sequence ID" value="KJY01198.1"/>
    <property type="molecule type" value="Genomic_DNA"/>
</dbReference>
<dbReference type="InterPro" id="IPR001680">
    <property type="entry name" value="WD40_rpt"/>
</dbReference>
<dbReference type="InterPro" id="IPR011047">
    <property type="entry name" value="Quinoprotein_ADH-like_sf"/>
</dbReference>
<dbReference type="InterPro" id="IPR015943">
    <property type="entry name" value="WD40/YVTN_repeat-like_dom_sf"/>
</dbReference>
<gene>
    <name evidence="2" type="ORF">TI39_contig300g00001</name>
</gene>
<feature type="region of interest" description="Disordered" evidence="1">
    <location>
        <begin position="91"/>
        <end position="143"/>
    </location>
</feature>
<name>A0A0F4GVW9_9PEZI</name>
<dbReference type="OrthoDB" id="6252103at2759"/>
<evidence type="ECO:0000313" key="3">
    <source>
        <dbReference type="Proteomes" id="UP000033647"/>
    </source>
</evidence>
<feature type="compositionally biased region" description="Polar residues" evidence="1">
    <location>
        <begin position="1074"/>
        <end position="1083"/>
    </location>
</feature>
<dbReference type="InterPro" id="IPR052779">
    <property type="entry name" value="WDR62"/>
</dbReference>
<dbReference type="SUPFAM" id="SSF117289">
    <property type="entry name" value="Nucleoporin domain"/>
    <property type="match status" value="1"/>
</dbReference>
<comment type="caution">
    <text evidence="2">The sequence shown here is derived from an EMBL/GenBank/DDBJ whole genome shotgun (WGS) entry which is preliminary data.</text>
</comment>
<feature type="region of interest" description="Disordered" evidence="1">
    <location>
        <begin position="785"/>
        <end position="939"/>
    </location>
</feature>
<evidence type="ECO:0000256" key="1">
    <source>
        <dbReference type="SAM" id="MobiDB-lite"/>
    </source>
</evidence>
<dbReference type="STRING" id="1047168.A0A0F4GVW9"/>
<dbReference type="Proteomes" id="UP000033647">
    <property type="component" value="Unassembled WGS sequence"/>
</dbReference>
<organism evidence="2 3">
    <name type="scientific">Zymoseptoria brevis</name>
    <dbReference type="NCBI Taxonomy" id="1047168"/>
    <lineage>
        <taxon>Eukaryota</taxon>
        <taxon>Fungi</taxon>
        <taxon>Dikarya</taxon>
        <taxon>Ascomycota</taxon>
        <taxon>Pezizomycotina</taxon>
        <taxon>Dothideomycetes</taxon>
        <taxon>Dothideomycetidae</taxon>
        <taxon>Mycosphaerellales</taxon>
        <taxon>Mycosphaerellaceae</taxon>
        <taxon>Zymoseptoria</taxon>
    </lineage>
</organism>
<dbReference type="SUPFAM" id="SSF50998">
    <property type="entry name" value="Quinoprotein alcohol dehydrogenase-like"/>
    <property type="match status" value="1"/>
</dbReference>
<feature type="compositionally biased region" description="Pro residues" evidence="1">
    <location>
        <begin position="1031"/>
        <end position="1041"/>
    </location>
</feature>
<dbReference type="SMART" id="SM00320">
    <property type="entry name" value="WD40"/>
    <property type="match status" value="6"/>
</dbReference>
<evidence type="ECO:0000313" key="2">
    <source>
        <dbReference type="EMBL" id="KJY01198.1"/>
    </source>
</evidence>
<sequence length="1083" mass="116768">MTSANSFNHSLRFTPSNSPFFRSPTARSPIKSPRHDEPGLRLQKVIGTTTASSHAFASLPSAGKFAFTAGSAAVLATVNDDLDVVQHFFRANPSSSPRDGSNGWPTTPTQADPRSRLKEQTQATSPSNSIGREWSESNRSLTAKDRVKAATSVDISPNGKWLAVGETGYKPRVLLFSAKDGSSETPITTLAEHTFGVHALSFSPDSRFLASLGTVNDGYLYVWSVDDRTGGMTLFASNKCTTTIHAMSWMGRSVLTVGLRYAKVWRPEEDTALEGRENIRSSILVTPRPKMDSRPSDYGNSISSPRHRVLVGKNILLGNLLDVTFVSIVVLSNLTAILSAESGEICLLDDTDRTQSIKLAANAGMCITSARLDDAGMYHAFGADDNAVSFSIEELQKGAFEKSGRRNSGSLTKLSAVGVHTVAVAAVGTALVEISSDRIISLAKTDDQQRQRRRLPAHEDAVLGVRNFTSMVLPEAAFYTFSGNGTVHFWTAHGVSVAEAMIVPVETSPEMWGMANGLTAMTALLDGTFMASGDKYGTVALLEVATRRIIHQVRAHAAEILDLITFEREGAHFLASASRDRTVQLFLVKDRTLELLQTMDEHAGAVTSLVLAQHGNQLLSCSADRTVVVRDSVCRDPQDPTTLAFAMLRAITLKSAPVSMCLASEADSILVSTLDRCIAKYSTRSAQAGFTFKCSDNDGGESVVLSKILYAPSLNGNATIAGVSSIDKSVRMYSEYGTLIARDWGHTEGITDIAIVRSSDGASSLVTAAADSTIFLWNSMVATRPVGSQPSSATEGQTSPISTPLGPPLRKVISHSNIARLRRERSVAGDDPESPMANDTPSRPSSPPKMRKKTSRMSLAQPPRLEPVSRPSYDLSRRKTFNRSPSPPSPRNTHTKDVRKRPSMGANLRSKSSESIRPSSAVTSNNSTGFGSLTGSTESVCRTLRAYRKKLTTTAASESIPPDSLRELEKELKLTAKVVGERSHRSNIDEATLAKLLDQASLKFAGLVDEQIKARVERELGNRAYEDASSSPPPPVPPLPTIFPKTLSPMAEVEETKTPEKVERLDAAPGALATTRSVSSRWK</sequence>
<reference evidence="2 3" key="1">
    <citation type="submission" date="2015-03" db="EMBL/GenBank/DDBJ databases">
        <title>RNA-seq based gene annotation and comparative genomics of four Zymoseptoria species reveal species-specific pathogenicity related genes and transposable element activity.</title>
        <authorList>
            <person name="Grandaubert J."/>
            <person name="Bhattacharyya A."/>
            <person name="Stukenbrock E.H."/>
        </authorList>
    </citation>
    <scope>NUCLEOTIDE SEQUENCE [LARGE SCALE GENOMIC DNA]</scope>
    <source>
        <strain evidence="2 3">Zb18110</strain>
    </source>
</reference>
<dbReference type="PANTHER" id="PTHR45589">
    <property type="entry name" value="WD REPEAT DOMAIN 62, ISOFORM G"/>
    <property type="match status" value="1"/>
</dbReference>
<dbReference type="PANTHER" id="PTHR45589:SF1">
    <property type="entry name" value="WD REPEAT DOMAIN 62, ISOFORM G"/>
    <property type="match status" value="1"/>
</dbReference>
<proteinExistence type="predicted"/>